<evidence type="ECO:0000313" key="2">
    <source>
        <dbReference type="Proteomes" id="UP000041254"/>
    </source>
</evidence>
<dbReference type="PhylomeDB" id="A0A0G4EDP0"/>
<evidence type="ECO:0000313" key="1">
    <source>
        <dbReference type="EMBL" id="CEL93645.1"/>
    </source>
</evidence>
<keyword evidence="2" id="KW-1185">Reference proteome</keyword>
<dbReference type="VEuPathDB" id="CryptoDB:Vbra_4856"/>
<dbReference type="AlphaFoldDB" id="A0A0G4EDP0"/>
<accession>A0A0G4EDP0</accession>
<name>A0A0G4EDP0_VITBC</name>
<dbReference type="Proteomes" id="UP000041254">
    <property type="component" value="Unassembled WGS sequence"/>
</dbReference>
<sequence>MAVSGMYQSPIVAVDRSVRGGHLDRMLIRPPHTPLDDCSHLTVYEAVSGLCGQSHELTSFDDPFIAFIAMGTPPGDSRNVGVAIYTTEAPAAGVANDAPFAQRFPLTAAKARRVLGPIAPIILDGQAP</sequence>
<dbReference type="EMBL" id="CDMY01000182">
    <property type="protein sequence ID" value="CEL93645.1"/>
    <property type="molecule type" value="Genomic_DNA"/>
</dbReference>
<dbReference type="InParanoid" id="A0A0G4EDP0"/>
<gene>
    <name evidence="1" type="ORF">Vbra_4856</name>
</gene>
<organism evidence="1 2">
    <name type="scientific">Vitrella brassicaformis (strain CCMP3155)</name>
    <dbReference type="NCBI Taxonomy" id="1169540"/>
    <lineage>
        <taxon>Eukaryota</taxon>
        <taxon>Sar</taxon>
        <taxon>Alveolata</taxon>
        <taxon>Colpodellida</taxon>
        <taxon>Vitrellaceae</taxon>
        <taxon>Vitrella</taxon>
    </lineage>
</organism>
<reference evidence="1 2" key="1">
    <citation type="submission" date="2014-11" db="EMBL/GenBank/DDBJ databases">
        <authorList>
            <person name="Zhu J."/>
            <person name="Qi W."/>
            <person name="Song R."/>
        </authorList>
    </citation>
    <scope>NUCLEOTIDE SEQUENCE [LARGE SCALE GENOMIC DNA]</scope>
</reference>
<protein>
    <submittedName>
        <fullName evidence="1">Uncharacterized protein</fullName>
    </submittedName>
</protein>
<proteinExistence type="predicted"/>